<dbReference type="Proteomes" id="UP000229784">
    <property type="component" value="Unassembled WGS sequence"/>
</dbReference>
<dbReference type="SUPFAM" id="SSF53335">
    <property type="entry name" value="S-adenosyl-L-methionine-dependent methyltransferases"/>
    <property type="match status" value="1"/>
</dbReference>
<evidence type="ECO:0000256" key="1">
    <source>
        <dbReference type="ARBA" id="ARBA00022603"/>
    </source>
</evidence>
<evidence type="ECO:0000256" key="3">
    <source>
        <dbReference type="ARBA" id="ARBA00022691"/>
    </source>
</evidence>
<dbReference type="PANTHER" id="PTHR13610">
    <property type="entry name" value="METHYLTRANSFERASE DOMAIN-CONTAINING PROTEIN"/>
    <property type="match status" value="1"/>
</dbReference>
<gene>
    <name evidence="4" type="ORF">COT20_00085</name>
</gene>
<accession>A0A2M6XVA9</accession>
<comment type="caution">
    <text evidence="4">The sequence shown here is derived from an EMBL/GenBank/DDBJ whole genome shotgun (WGS) entry which is preliminary data.</text>
</comment>
<proteinExistence type="predicted"/>
<dbReference type="AlphaFoldDB" id="A0A2M6XVA9"/>
<dbReference type="GO" id="GO:0032259">
    <property type="term" value="P:methylation"/>
    <property type="evidence" value="ECO:0007669"/>
    <property type="project" value="UniProtKB-KW"/>
</dbReference>
<reference evidence="5" key="1">
    <citation type="submission" date="2017-09" db="EMBL/GenBank/DDBJ databases">
        <title>Depth-based differentiation of microbial function through sediment-hosted aquifers and enrichment of novel symbionts in the deep terrestrial subsurface.</title>
        <authorList>
            <person name="Probst A.J."/>
            <person name="Ladd B."/>
            <person name="Jarett J.K."/>
            <person name="Geller-Mcgrath D.E."/>
            <person name="Sieber C.M.K."/>
            <person name="Emerson J.B."/>
            <person name="Anantharaman K."/>
            <person name="Thomas B.C."/>
            <person name="Malmstrom R."/>
            <person name="Stieglmeier M."/>
            <person name="Klingl A."/>
            <person name="Woyke T."/>
            <person name="Ryan C.M."/>
            <person name="Banfield J.F."/>
        </authorList>
    </citation>
    <scope>NUCLEOTIDE SEQUENCE [LARGE SCALE GENOMIC DNA]</scope>
</reference>
<protein>
    <submittedName>
        <fullName evidence="4">Uncharacterized protein</fullName>
    </submittedName>
</protein>
<dbReference type="PANTHER" id="PTHR13610:SF9">
    <property type="entry name" value="FI06469P"/>
    <property type="match status" value="1"/>
</dbReference>
<sequence length="172" mass="20042">MFLILVLDSLVLGHDLPTSRKAAKALVKLIKQYKPDAKIFYDLGCGRGTLTLRIKRELPSLLVYGVDNNPVRILFAALKSKILRQKIYFKKQNIFQTDLGEINIVYAYLWYDLMPLLEEKLQRELKEGSIVITNTSNFPNWKPKEIYIVHPKKPDFEKLFVYIKKDQGLKDI</sequence>
<dbReference type="EMBL" id="PEXQ01000003">
    <property type="protein sequence ID" value="PIU16594.1"/>
    <property type="molecule type" value="Genomic_DNA"/>
</dbReference>
<keyword evidence="1" id="KW-0489">Methyltransferase</keyword>
<dbReference type="InterPro" id="IPR029063">
    <property type="entry name" value="SAM-dependent_MTases_sf"/>
</dbReference>
<evidence type="ECO:0000313" key="5">
    <source>
        <dbReference type="Proteomes" id="UP000229784"/>
    </source>
</evidence>
<evidence type="ECO:0000313" key="4">
    <source>
        <dbReference type="EMBL" id="PIU16594.1"/>
    </source>
</evidence>
<keyword evidence="2" id="KW-0808">Transferase</keyword>
<name>A0A2M6XVA9_9BACT</name>
<dbReference type="GO" id="GO:0016279">
    <property type="term" value="F:protein-lysine N-methyltransferase activity"/>
    <property type="evidence" value="ECO:0007669"/>
    <property type="project" value="InterPro"/>
</dbReference>
<dbReference type="Gene3D" id="3.40.50.150">
    <property type="entry name" value="Vaccinia Virus protein VP39"/>
    <property type="match status" value="1"/>
</dbReference>
<evidence type="ECO:0000256" key="2">
    <source>
        <dbReference type="ARBA" id="ARBA00022679"/>
    </source>
</evidence>
<dbReference type="CDD" id="cd02440">
    <property type="entry name" value="AdoMet_MTases"/>
    <property type="match status" value="1"/>
</dbReference>
<dbReference type="InterPro" id="IPR026170">
    <property type="entry name" value="FAM173A/B"/>
</dbReference>
<keyword evidence="3" id="KW-0949">S-adenosyl-L-methionine</keyword>
<organism evidence="4 5">
    <name type="scientific">bacterium (Candidatus Gribaldobacteria) CG08_land_8_20_14_0_20_39_15</name>
    <dbReference type="NCBI Taxonomy" id="2014273"/>
    <lineage>
        <taxon>Bacteria</taxon>
        <taxon>Candidatus Gribaldobacteria</taxon>
    </lineage>
</organism>